<dbReference type="InterPro" id="IPR002751">
    <property type="entry name" value="CbiM/NikMN"/>
</dbReference>
<evidence type="ECO:0000256" key="7">
    <source>
        <dbReference type="SAM" id="Phobius"/>
    </source>
</evidence>
<keyword evidence="2" id="KW-0813">Transport</keyword>
<feature type="transmembrane region" description="Helical" evidence="7">
    <location>
        <begin position="139"/>
        <end position="164"/>
    </location>
</feature>
<feature type="transmembrane region" description="Helical" evidence="7">
    <location>
        <begin position="72"/>
        <end position="98"/>
    </location>
</feature>
<dbReference type="Pfam" id="PF01891">
    <property type="entry name" value="CbiM"/>
    <property type="match status" value="1"/>
</dbReference>
<gene>
    <name evidence="9" type="primary">nikMN_1</name>
    <name evidence="8" type="ORF">ASJ82_00930</name>
    <name evidence="9" type="ORF">MSCUN_01360</name>
</gene>
<proteinExistence type="predicted"/>
<comment type="caution">
    <text evidence="8">The sequence shown here is derived from an EMBL/GenBank/DDBJ whole genome shotgun (WGS) entry which is preliminary data.</text>
</comment>
<feature type="transmembrane region" description="Helical" evidence="7">
    <location>
        <begin position="104"/>
        <end position="127"/>
    </location>
</feature>
<keyword evidence="4 7" id="KW-0812">Transmembrane</keyword>
<dbReference type="NCBIfam" id="NF004902">
    <property type="entry name" value="PRK06265.1-1"/>
    <property type="match status" value="1"/>
</dbReference>
<dbReference type="GO" id="GO:0005886">
    <property type="term" value="C:plasma membrane"/>
    <property type="evidence" value="ECO:0007669"/>
    <property type="project" value="UniProtKB-SubCell"/>
</dbReference>
<feature type="transmembrane region" description="Helical" evidence="7">
    <location>
        <begin position="12"/>
        <end position="30"/>
    </location>
</feature>
<dbReference type="EMBL" id="LMVN01000009">
    <property type="protein sequence ID" value="PAV07727.1"/>
    <property type="molecule type" value="Genomic_DNA"/>
</dbReference>
<evidence type="ECO:0000256" key="2">
    <source>
        <dbReference type="ARBA" id="ARBA00022448"/>
    </source>
</evidence>
<evidence type="ECO:0000313" key="8">
    <source>
        <dbReference type="EMBL" id="PAV07727.1"/>
    </source>
</evidence>
<accession>A0A2A2HEB0</accession>
<evidence type="ECO:0000313" key="10">
    <source>
        <dbReference type="Proteomes" id="UP000217528"/>
    </source>
</evidence>
<dbReference type="GO" id="GO:0000041">
    <property type="term" value="P:transition metal ion transport"/>
    <property type="evidence" value="ECO:0007669"/>
    <property type="project" value="InterPro"/>
</dbReference>
<dbReference type="EMBL" id="LWMS01000004">
    <property type="protein sequence ID" value="PWL08927.1"/>
    <property type="molecule type" value="Genomic_DNA"/>
</dbReference>
<sequence length="209" mass="22337">MHIPDGFLSTPVWIILYIIAIIFVALSIRWCRENLDEKYTPLLAVLAAGIFAIMSFNLPVPFGSSGHLLGAALVAIIFCSLYAAILVLTVVLIIQALFFGDGGITALGANIFNMGVVGGFVGYYGFIGLRNKVGEYPSIFIASWAACFISAVVAAIEMALSGTFPLVDGILFMGGYHAMIGIIEAVITVIIIKGIDATRPDLLAFNREQ</sequence>
<feature type="transmembrane region" description="Helical" evidence="7">
    <location>
        <begin position="42"/>
        <end position="60"/>
    </location>
</feature>
<evidence type="ECO:0000256" key="6">
    <source>
        <dbReference type="ARBA" id="ARBA00023136"/>
    </source>
</evidence>
<dbReference type="RefSeq" id="WP_095608355.1">
    <property type="nucleotide sequence ID" value="NZ_LMVN01000009.1"/>
</dbReference>
<evidence type="ECO:0000313" key="11">
    <source>
        <dbReference type="Proteomes" id="UP000246004"/>
    </source>
</evidence>
<dbReference type="Proteomes" id="UP000246004">
    <property type="component" value="Unassembled WGS sequence"/>
</dbReference>
<dbReference type="Gene3D" id="1.10.1760.20">
    <property type="match status" value="1"/>
</dbReference>
<organism evidence="8 10">
    <name type="scientific">Methanosphaera cuniculi</name>
    <dbReference type="NCBI Taxonomy" id="1077256"/>
    <lineage>
        <taxon>Archaea</taxon>
        <taxon>Methanobacteriati</taxon>
        <taxon>Methanobacteriota</taxon>
        <taxon>Methanomada group</taxon>
        <taxon>Methanobacteria</taxon>
        <taxon>Methanobacteriales</taxon>
        <taxon>Methanobacteriaceae</taxon>
        <taxon>Methanosphaera</taxon>
    </lineage>
</organism>
<evidence type="ECO:0000256" key="3">
    <source>
        <dbReference type="ARBA" id="ARBA00022475"/>
    </source>
</evidence>
<name>A0A2A2HEB0_9EURY</name>
<feature type="transmembrane region" description="Helical" evidence="7">
    <location>
        <begin position="170"/>
        <end position="192"/>
    </location>
</feature>
<comment type="subcellular location">
    <subcellularLocation>
        <location evidence="1">Cell membrane</location>
        <topology evidence="1">Multi-pass membrane protein</topology>
    </subcellularLocation>
</comment>
<evidence type="ECO:0000313" key="9">
    <source>
        <dbReference type="EMBL" id="PWL08927.1"/>
    </source>
</evidence>
<keyword evidence="3" id="KW-1003">Cell membrane</keyword>
<evidence type="ECO:0000256" key="4">
    <source>
        <dbReference type="ARBA" id="ARBA00022692"/>
    </source>
</evidence>
<dbReference type="PANTHER" id="PTHR34229:SF1">
    <property type="entry name" value="METAL TRANSPORT PROTEIN HI_1621-RELATED"/>
    <property type="match status" value="1"/>
</dbReference>
<dbReference type="PANTHER" id="PTHR34229">
    <property type="entry name" value="METAL TRANSPORT PROTEIN HI_1621-RELATED"/>
    <property type="match status" value="1"/>
</dbReference>
<keyword evidence="10" id="KW-1185">Reference proteome</keyword>
<reference evidence="8 10" key="2">
    <citation type="journal article" date="2017" name="BMC Genomics">
        <title>Genomic analysis of methanogenic archaea reveals a shift towards energy conservation.</title>
        <authorList>
            <person name="Gilmore S.P."/>
            <person name="Henske J.K."/>
            <person name="Sexton J.A."/>
            <person name="Solomon K.V."/>
            <person name="Seppala S."/>
            <person name="Yoo J.I."/>
            <person name="Huyett L.M."/>
            <person name="Pressman A."/>
            <person name="Cogan J.Z."/>
            <person name="Kivenson V."/>
            <person name="Peng X."/>
            <person name="Tan Y."/>
            <person name="Valentine D.L."/>
            <person name="O'Malley M.A."/>
        </authorList>
    </citation>
    <scope>NUCLEOTIDE SEQUENCE [LARGE SCALE GENOMIC DNA]</scope>
    <source>
        <strain evidence="8 10">1R-7</strain>
    </source>
</reference>
<dbReference type="Proteomes" id="UP000217528">
    <property type="component" value="Unassembled WGS sequence"/>
</dbReference>
<dbReference type="OrthoDB" id="71235at2157"/>
<evidence type="ECO:0000256" key="5">
    <source>
        <dbReference type="ARBA" id="ARBA00022989"/>
    </source>
</evidence>
<reference evidence="9 11" key="1">
    <citation type="submission" date="2016-04" db="EMBL/GenBank/DDBJ databases">
        <title>Genome sequence of Methanosphaera cuniculi DSM 4103.</title>
        <authorList>
            <person name="Poehlein A."/>
            <person name="Seedorf H."/>
            <person name="Daniel R."/>
        </authorList>
    </citation>
    <scope>NUCLEOTIDE SEQUENCE [LARGE SCALE GENOMIC DNA]</scope>
    <source>
        <strain evidence="9 11">DSM 4103</strain>
    </source>
</reference>
<dbReference type="AlphaFoldDB" id="A0A2A2HEB0"/>
<keyword evidence="6 7" id="KW-0472">Membrane</keyword>
<protein>
    <submittedName>
        <fullName evidence="8">Cobalamin biosynthesis protein CbiM</fullName>
    </submittedName>
    <submittedName>
        <fullName evidence="9">Fused nickel transport protein NikMN</fullName>
    </submittedName>
</protein>
<evidence type="ECO:0000256" key="1">
    <source>
        <dbReference type="ARBA" id="ARBA00004651"/>
    </source>
</evidence>
<keyword evidence="5 7" id="KW-1133">Transmembrane helix</keyword>